<dbReference type="EMBL" id="CM001219">
    <property type="protein sequence ID" value="AES68749.1"/>
    <property type="molecule type" value="Genomic_DNA"/>
</dbReference>
<reference evidence="2 4" key="2">
    <citation type="journal article" date="2014" name="BMC Genomics">
        <title>An improved genome release (version Mt4.0) for the model legume Medicago truncatula.</title>
        <authorList>
            <person name="Tang H."/>
            <person name="Krishnakumar V."/>
            <person name="Bidwell S."/>
            <person name="Rosen B."/>
            <person name="Chan A."/>
            <person name="Zhou S."/>
            <person name="Gentzbittel L."/>
            <person name="Childs K.L."/>
            <person name="Yandell M."/>
            <person name="Gundlach H."/>
            <person name="Mayer K.F."/>
            <person name="Schwartz D.C."/>
            <person name="Town C.D."/>
        </authorList>
    </citation>
    <scope>GENOME REANNOTATION</scope>
    <source>
        <strain evidence="3 4">cv. Jemalong A17</strain>
    </source>
</reference>
<name>G7J0I8_MEDTR</name>
<reference evidence="2 4" key="1">
    <citation type="journal article" date="2011" name="Nature">
        <title>The Medicago genome provides insight into the evolution of rhizobial symbioses.</title>
        <authorList>
            <person name="Young N.D."/>
            <person name="Debelle F."/>
            <person name="Oldroyd G.E."/>
            <person name="Geurts R."/>
            <person name="Cannon S.B."/>
            <person name="Udvardi M.K."/>
            <person name="Benedito V.A."/>
            <person name="Mayer K.F."/>
            <person name="Gouzy J."/>
            <person name="Schoof H."/>
            <person name="Van de Peer Y."/>
            <person name="Proost S."/>
            <person name="Cook D.R."/>
            <person name="Meyers B.C."/>
            <person name="Spannagl M."/>
            <person name="Cheung F."/>
            <person name="De Mita S."/>
            <person name="Krishnakumar V."/>
            <person name="Gundlach H."/>
            <person name="Zhou S."/>
            <person name="Mudge J."/>
            <person name="Bharti A.K."/>
            <person name="Murray J.D."/>
            <person name="Naoumkina M.A."/>
            <person name="Rosen B."/>
            <person name="Silverstein K.A."/>
            <person name="Tang H."/>
            <person name="Rombauts S."/>
            <person name="Zhao P.X."/>
            <person name="Zhou P."/>
            <person name="Barbe V."/>
            <person name="Bardou P."/>
            <person name="Bechner M."/>
            <person name="Bellec A."/>
            <person name="Berger A."/>
            <person name="Berges H."/>
            <person name="Bidwell S."/>
            <person name="Bisseling T."/>
            <person name="Choisne N."/>
            <person name="Couloux A."/>
            <person name="Denny R."/>
            <person name="Deshpande S."/>
            <person name="Dai X."/>
            <person name="Doyle J.J."/>
            <person name="Dudez A.M."/>
            <person name="Farmer A.D."/>
            <person name="Fouteau S."/>
            <person name="Franken C."/>
            <person name="Gibelin C."/>
            <person name="Gish J."/>
            <person name="Goldstein S."/>
            <person name="Gonzalez A.J."/>
            <person name="Green P.J."/>
            <person name="Hallab A."/>
            <person name="Hartog M."/>
            <person name="Hua A."/>
            <person name="Humphray S.J."/>
            <person name="Jeong D.H."/>
            <person name="Jing Y."/>
            <person name="Jocker A."/>
            <person name="Kenton S.M."/>
            <person name="Kim D.J."/>
            <person name="Klee K."/>
            <person name="Lai H."/>
            <person name="Lang C."/>
            <person name="Lin S."/>
            <person name="Macmil S.L."/>
            <person name="Magdelenat G."/>
            <person name="Matthews L."/>
            <person name="McCorrison J."/>
            <person name="Monaghan E.L."/>
            <person name="Mun J.H."/>
            <person name="Najar F.Z."/>
            <person name="Nicholson C."/>
            <person name="Noirot C."/>
            <person name="O'Bleness M."/>
            <person name="Paule C.R."/>
            <person name="Poulain J."/>
            <person name="Prion F."/>
            <person name="Qin B."/>
            <person name="Qu C."/>
            <person name="Retzel E.F."/>
            <person name="Riddle C."/>
            <person name="Sallet E."/>
            <person name="Samain S."/>
            <person name="Samson N."/>
            <person name="Sanders I."/>
            <person name="Saurat O."/>
            <person name="Scarpelli C."/>
            <person name="Schiex T."/>
            <person name="Segurens B."/>
            <person name="Severin A.J."/>
            <person name="Sherrier D.J."/>
            <person name="Shi R."/>
            <person name="Sims S."/>
            <person name="Singer S.R."/>
            <person name="Sinharoy S."/>
            <person name="Sterck L."/>
            <person name="Viollet A."/>
            <person name="Wang B.B."/>
            <person name="Wang K."/>
            <person name="Wang M."/>
            <person name="Wang X."/>
            <person name="Warfsmann J."/>
            <person name="Weissenbach J."/>
            <person name="White D.D."/>
            <person name="White J.D."/>
            <person name="Wiley G.B."/>
            <person name="Wincker P."/>
            <person name="Xing Y."/>
            <person name="Yang L."/>
            <person name="Yao Z."/>
            <person name="Ying F."/>
            <person name="Zhai J."/>
            <person name="Zhou L."/>
            <person name="Zuber A."/>
            <person name="Denarie J."/>
            <person name="Dixon R.A."/>
            <person name="May G.D."/>
            <person name="Schwartz D.C."/>
            <person name="Rogers J."/>
            <person name="Quetier F."/>
            <person name="Town C.D."/>
            <person name="Roe B.A."/>
        </authorList>
    </citation>
    <scope>NUCLEOTIDE SEQUENCE [LARGE SCALE GENOMIC DNA]</scope>
    <source>
        <strain evidence="2">A17</strain>
        <strain evidence="3 4">cv. Jemalong A17</strain>
    </source>
</reference>
<organism evidence="2 4">
    <name type="scientific">Medicago truncatula</name>
    <name type="common">Barrel medic</name>
    <name type="synonym">Medicago tribuloides</name>
    <dbReference type="NCBI Taxonomy" id="3880"/>
    <lineage>
        <taxon>Eukaryota</taxon>
        <taxon>Viridiplantae</taxon>
        <taxon>Streptophyta</taxon>
        <taxon>Embryophyta</taxon>
        <taxon>Tracheophyta</taxon>
        <taxon>Spermatophyta</taxon>
        <taxon>Magnoliopsida</taxon>
        <taxon>eudicotyledons</taxon>
        <taxon>Gunneridae</taxon>
        <taxon>Pentapetalae</taxon>
        <taxon>rosids</taxon>
        <taxon>fabids</taxon>
        <taxon>Fabales</taxon>
        <taxon>Fabaceae</taxon>
        <taxon>Papilionoideae</taxon>
        <taxon>50 kb inversion clade</taxon>
        <taxon>NPAAA clade</taxon>
        <taxon>Hologalegina</taxon>
        <taxon>IRL clade</taxon>
        <taxon>Trifolieae</taxon>
        <taxon>Medicago</taxon>
    </lineage>
</organism>
<keyword evidence="1 2" id="KW-0812">Transmembrane</keyword>
<feature type="transmembrane region" description="Helical" evidence="1">
    <location>
        <begin position="29"/>
        <end position="50"/>
    </location>
</feature>
<dbReference type="PANTHER" id="PTHR33133:SF24">
    <property type="entry name" value="OS01G0800300 PROTEIN"/>
    <property type="match status" value="1"/>
</dbReference>
<reference evidence="3" key="3">
    <citation type="submission" date="2015-04" db="UniProtKB">
        <authorList>
            <consortium name="EnsemblPlants"/>
        </authorList>
    </citation>
    <scope>IDENTIFICATION</scope>
    <source>
        <strain evidence="3">cv. Jemalong A17</strain>
    </source>
</reference>
<keyword evidence="1" id="KW-0472">Membrane</keyword>
<feature type="transmembrane region" description="Helical" evidence="1">
    <location>
        <begin position="62"/>
        <end position="82"/>
    </location>
</feature>
<evidence type="ECO:0000313" key="4">
    <source>
        <dbReference type="Proteomes" id="UP000002051"/>
    </source>
</evidence>
<gene>
    <name evidence="2" type="ordered locus">MTR_3g014430</name>
</gene>
<keyword evidence="4" id="KW-1185">Reference proteome</keyword>
<proteinExistence type="predicted"/>
<evidence type="ECO:0000313" key="3">
    <source>
        <dbReference type="EnsemblPlants" id="AES68749"/>
    </source>
</evidence>
<dbReference type="HOGENOM" id="CLU_1818698_0_0_1"/>
<evidence type="ECO:0000313" key="2">
    <source>
        <dbReference type="EMBL" id="AES68749.1"/>
    </source>
</evidence>
<dbReference type="PANTHER" id="PTHR33133">
    <property type="entry name" value="OS08G0107100 PROTEIN-RELATED"/>
    <property type="match status" value="1"/>
</dbReference>
<protein>
    <submittedName>
        <fullName evidence="2">Transmembrane protein, putative</fullName>
    </submittedName>
</protein>
<keyword evidence="1" id="KW-1133">Transmembrane helix</keyword>
<sequence length="142" mass="16398">MISLINHIAKEVDQSQAMKKSYELLKGRVSYASVFVCGYLLICEVMGRMFSVVVVHDVFSRIVIGGFLVGVLIIVNLVVMLVSSEFYYVCKSYHHHHHHQQGIDKCIAEELGCEPTLDELFVKTHTKRKNPRYYFNNRNFLD</sequence>
<accession>G7J0I8</accession>
<dbReference type="Proteomes" id="UP000002051">
    <property type="component" value="Chromosome 3"/>
</dbReference>
<dbReference type="EnsemblPlants" id="AES68749">
    <property type="protein sequence ID" value="AES68749"/>
    <property type="gene ID" value="MTR_3g014430"/>
</dbReference>
<dbReference type="PaxDb" id="3880-AES68749"/>
<dbReference type="AlphaFoldDB" id="G7J0I8"/>
<evidence type="ECO:0000256" key="1">
    <source>
        <dbReference type="SAM" id="Phobius"/>
    </source>
</evidence>